<dbReference type="Proteomes" id="UP000237511">
    <property type="component" value="Unassembled WGS sequence"/>
</dbReference>
<dbReference type="EMBL" id="LODU01000013">
    <property type="protein sequence ID" value="POH33993.1"/>
    <property type="molecule type" value="Genomic_DNA"/>
</dbReference>
<organism evidence="1 2">
    <name type="scientific">Sinorhizobium americanum</name>
    <dbReference type="NCBI Taxonomy" id="194963"/>
    <lineage>
        <taxon>Bacteria</taxon>
        <taxon>Pseudomonadati</taxon>
        <taxon>Pseudomonadota</taxon>
        <taxon>Alphaproteobacteria</taxon>
        <taxon>Hyphomicrobiales</taxon>
        <taxon>Rhizobiaceae</taxon>
        <taxon>Sinorhizobium/Ensifer group</taxon>
        <taxon>Sinorhizobium</taxon>
    </lineage>
</organism>
<accession>A0A2S3YR54</accession>
<evidence type="ECO:0000313" key="2">
    <source>
        <dbReference type="Proteomes" id="UP000237511"/>
    </source>
</evidence>
<proteinExistence type="predicted"/>
<reference evidence="1 2" key="1">
    <citation type="journal article" date="2014" name="Syst. Appl. Microbiol.">
        <title>Microsymbionts of Phaseolus vulgaris in acid and alkaline soils of Mexico.</title>
        <authorList>
            <person name="Verastegui-Valdes M.M."/>
            <person name="Zhang Y.J."/>
            <person name="Rivera-Orduna F.N."/>
            <person name="Cheng H.P."/>
            <person name="Sui X.H."/>
            <person name="Wang E.T."/>
        </authorList>
    </citation>
    <scope>NUCLEOTIDE SEQUENCE [LARGE SCALE GENOMIC DNA]</scope>
    <source>
        <strain evidence="1 2">FG01</strain>
    </source>
</reference>
<protein>
    <submittedName>
        <fullName evidence="1">Uncharacterized protein</fullName>
    </submittedName>
</protein>
<gene>
    <name evidence="1" type="ORF">ATY31_09270</name>
</gene>
<sequence>MANHSSRPNIDLAAGRQVLNEHLPRVLSLKGKTLAELGWQQPSDRTLLVPMHGIHQGVGEDYLLRLDFLTGKDWPPSAKFVNPVTLDYQIGADQHHLPMITSPELHVHSAYQSNDGRTIQLICCSAVFQYYDVVHGGEDSILWRSSDTFLTTLSAVERAFVTHYSGRFPRHGG</sequence>
<comment type="caution">
    <text evidence="1">The sequence shown here is derived from an EMBL/GenBank/DDBJ whole genome shotgun (WGS) entry which is preliminary data.</text>
</comment>
<evidence type="ECO:0000313" key="1">
    <source>
        <dbReference type="EMBL" id="POH33993.1"/>
    </source>
</evidence>
<dbReference type="AlphaFoldDB" id="A0A2S3YR54"/>
<name>A0A2S3YR54_9HYPH</name>
<dbReference type="RefSeq" id="WP_097527654.1">
    <property type="nucleotide sequence ID" value="NZ_LODU01000013.1"/>
</dbReference>